<accession>A0A9J6EXM9</accession>
<proteinExistence type="predicted"/>
<feature type="transmembrane region" description="Helical" evidence="1">
    <location>
        <begin position="130"/>
        <end position="153"/>
    </location>
</feature>
<reference evidence="2" key="1">
    <citation type="journal article" date="2020" name="Cell">
        <title>Large-Scale Comparative Analyses of Tick Genomes Elucidate Their Genetic Diversity and Vector Capacities.</title>
        <authorList>
            <consortium name="Tick Genome and Microbiome Consortium (TIGMIC)"/>
            <person name="Jia N."/>
            <person name="Wang J."/>
            <person name="Shi W."/>
            <person name="Du L."/>
            <person name="Sun Y."/>
            <person name="Zhan W."/>
            <person name="Jiang J.F."/>
            <person name="Wang Q."/>
            <person name="Zhang B."/>
            <person name="Ji P."/>
            <person name="Bell-Sakyi L."/>
            <person name="Cui X.M."/>
            <person name="Yuan T.T."/>
            <person name="Jiang B.G."/>
            <person name="Yang W.F."/>
            <person name="Lam T.T."/>
            <person name="Chang Q.C."/>
            <person name="Ding S.J."/>
            <person name="Wang X.J."/>
            <person name="Zhu J.G."/>
            <person name="Ruan X.D."/>
            <person name="Zhao L."/>
            <person name="Wei J.T."/>
            <person name="Ye R.Z."/>
            <person name="Que T.C."/>
            <person name="Du C.H."/>
            <person name="Zhou Y.H."/>
            <person name="Cheng J.X."/>
            <person name="Dai P.F."/>
            <person name="Guo W.B."/>
            <person name="Han X.H."/>
            <person name="Huang E.J."/>
            <person name="Li L.F."/>
            <person name="Wei W."/>
            <person name="Gao Y.C."/>
            <person name="Liu J.Z."/>
            <person name="Shao H.Z."/>
            <person name="Wang X."/>
            <person name="Wang C.C."/>
            <person name="Yang T.C."/>
            <person name="Huo Q.B."/>
            <person name="Li W."/>
            <person name="Chen H.Y."/>
            <person name="Chen S.E."/>
            <person name="Zhou L.G."/>
            <person name="Ni X.B."/>
            <person name="Tian J.H."/>
            <person name="Sheng Y."/>
            <person name="Liu T."/>
            <person name="Pan Y.S."/>
            <person name="Xia L.Y."/>
            <person name="Li J."/>
            <person name="Zhao F."/>
            <person name="Cao W.C."/>
        </authorList>
    </citation>
    <scope>NUCLEOTIDE SEQUENCE</scope>
    <source>
        <strain evidence="2">Rmic-2018</strain>
    </source>
</reference>
<feature type="transmembrane region" description="Helical" evidence="1">
    <location>
        <begin position="101"/>
        <end position="124"/>
    </location>
</feature>
<comment type="caution">
    <text evidence="2">The sequence shown here is derived from an EMBL/GenBank/DDBJ whole genome shotgun (WGS) entry which is preliminary data.</text>
</comment>
<reference evidence="2" key="2">
    <citation type="submission" date="2021-09" db="EMBL/GenBank/DDBJ databases">
        <authorList>
            <person name="Jia N."/>
            <person name="Wang J."/>
            <person name="Shi W."/>
            <person name="Du L."/>
            <person name="Sun Y."/>
            <person name="Zhan W."/>
            <person name="Jiang J."/>
            <person name="Wang Q."/>
            <person name="Zhang B."/>
            <person name="Ji P."/>
            <person name="Sakyi L.B."/>
            <person name="Cui X."/>
            <person name="Yuan T."/>
            <person name="Jiang B."/>
            <person name="Yang W."/>
            <person name="Lam T.T.-Y."/>
            <person name="Chang Q."/>
            <person name="Ding S."/>
            <person name="Wang X."/>
            <person name="Zhu J."/>
            <person name="Ruan X."/>
            <person name="Zhao L."/>
            <person name="Wei J."/>
            <person name="Que T."/>
            <person name="Du C."/>
            <person name="Cheng J."/>
            <person name="Dai P."/>
            <person name="Han X."/>
            <person name="Huang E."/>
            <person name="Gao Y."/>
            <person name="Liu J."/>
            <person name="Shao H."/>
            <person name="Ye R."/>
            <person name="Li L."/>
            <person name="Wei W."/>
            <person name="Wang X."/>
            <person name="Wang C."/>
            <person name="Huo Q."/>
            <person name="Li W."/>
            <person name="Guo W."/>
            <person name="Chen H."/>
            <person name="Chen S."/>
            <person name="Zhou L."/>
            <person name="Zhou L."/>
            <person name="Ni X."/>
            <person name="Tian J."/>
            <person name="Zhou Y."/>
            <person name="Sheng Y."/>
            <person name="Liu T."/>
            <person name="Pan Y."/>
            <person name="Xia L."/>
            <person name="Li J."/>
            <person name="Zhao F."/>
            <person name="Cao W."/>
        </authorList>
    </citation>
    <scope>NUCLEOTIDE SEQUENCE</scope>
    <source>
        <strain evidence="2">Rmic-2018</strain>
        <tissue evidence="2">Larvae</tissue>
    </source>
</reference>
<evidence type="ECO:0000313" key="3">
    <source>
        <dbReference type="Proteomes" id="UP000821866"/>
    </source>
</evidence>
<dbReference type="EMBL" id="JABSTU010000001">
    <property type="protein sequence ID" value="KAH8039033.1"/>
    <property type="molecule type" value="Genomic_DNA"/>
</dbReference>
<dbReference type="AlphaFoldDB" id="A0A9J6EXM9"/>
<evidence type="ECO:0000256" key="1">
    <source>
        <dbReference type="SAM" id="Phobius"/>
    </source>
</evidence>
<dbReference type="Proteomes" id="UP000821866">
    <property type="component" value="Chromosome 1"/>
</dbReference>
<evidence type="ECO:0000313" key="2">
    <source>
        <dbReference type="EMBL" id="KAH8039033.1"/>
    </source>
</evidence>
<gene>
    <name evidence="2" type="ORF">HPB51_004958</name>
</gene>
<sequence length="206" mass="22315">MDCCSPATRNKARAKGFAYADNVMWMTVGITGVAVRMVGKLVYSTIDVIVSMTTKPTISEIIALLTLHLEEVVMLAVLALQMGAMYALAMVCDAKRRPSVWLSWGFSCFLGAAHVGFIVTWTVAAARDNVQLMAVGITGIAVRLLGRIVYIVFDAIASIIAKPKTSQIIALISLHLEEVSVIDPNCISPTVELWWLRCSATDPQVA</sequence>
<keyword evidence="3" id="KW-1185">Reference proteome</keyword>
<keyword evidence="1" id="KW-1133">Transmembrane helix</keyword>
<keyword evidence="1" id="KW-0812">Transmembrane</keyword>
<keyword evidence="1" id="KW-0472">Membrane</keyword>
<name>A0A9J6EXM9_RHIMP</name>
<protein>
    <submittedName>
        <fullName evidence="2">Uncharacterized protein</fullName>
    </submittedName>
</protein>
<organism evidence="2 3">
    <name type="scientific">Rhipicephalus microplus</name>
    <name type="common">Cattle tick</name>
    <name type="synonym">Boophilus microplus</name>
    <dbReference type="NCBI Taxonomy" id="6941"/>
    <lineage>
        <taxon>Eukaryota</taxon>
        <taxon>Metazoa</taxon>
        <taxon>Ecdysozoa</taxon>
        <taxon>Arthropoda</taxon>
        <taxon>Chelicerata</taxon>
        <taxon>Arachnida</taxon>
        <taxon>Acari</taxon>
        <taxon>Parasitiformes</taxon>
        <taxon>Ixodida</taxon>
        <taxon>Ixodoidea</taxon>
        <taxon>Ixodidae</taxon>
        <taxon>Rhipicephalinae</taxon>
        <taxon>Rhipicephalus</taxon>
        <taxon>Boophilus</taxon>
    </lineage>
</organism>